<dbReference type="CDD" id="cd09274">
    <property type="entry name" value="RNase_HI_RT_Ty3"/>
    <property type="match status" value="1"/>
</dbReference>
<dbReference type="PROSITE" id="PS50158">
    <property type="entry name" value="ZF_CCHC"/>
    <property type="match status" value="1"/>
</dbReference>
<dbReference type="RefSeq" id="XP_068074344.1">
    <property type="nucleotide sequence ID" value="XM_068218243.1"/>
</dbReference>
<protein>
    <recommendedName>
        <fullName evidence="11">Gypsy retrotransposon integrase-like protein 1</fullName>
        <ecNumber evidence="2">3.1.26.4</ecNumber>
    </recommendedName>
</protein>
<dbReference type="SUPFAM" id="SSF53098">
    <property type="entry name" value="Ribonuclease H-like"/>
    <property type="match status" value="1"/>
</dbReference>
<dbReference type="Pfam" id="PF17919">
    <property type="entry name" value="RT_RNaseH_2"/>
    <property type="match status" value="1"/>
</dbReference>
<dbReference type="PROSITE" id="PS50878">
    <property type="entry name" value="RT_POL"/>
    <property type="match status" value="1"/>
</dbReference>
<dbReference type="RefSeq" id="XP_068074342.1">
    <property type="nucleotide sequence ID" value="XM_068218241.1"/>
</dbReference>
<dbReference type="GO" id="GO:0008233">
    <property type="term" value="F:peptidase activity"/>
    <property type="evidence" value="ECO:0007669"/>
    <property type="project" value="UniProtKB-KW"/>
</dbReference>
<dbReference type="FunFam" id="3.10.20.370:FF:000001">
    <property type="entry name" value="Retrovirus-related Pol polyprotein from transposon 17.6-like protein"/>
    <property type="match status" value="1"/>
</dbReference>
<dbReference type="InterPro" id="IPR001584">
    <property type="entry name" value="Integrase_cat-core"/>
</dbReference>
<evidence type="ECO:0000256" key="2">
    <source>
        <dbReference type="ARBA" id="ARBA00012180"/>
    </source>
</evidence>
<dbReference type="GO" id="GO:0004523">
    <property type="term" value="F:RNA-DNA hybrid ribonuclease activity"/>
    <property type="evidence" value="ECO:0007669"/>
    <property type="project" value="UniProtKB-EC"/>
</dbReference>
<dbReference type="FunFam" id="3.30.420.10:FF:000032">
    <property type="entry name" value="Retrovirus-related Pol polyprotein from transposon 297-like Protein"/>
    <property type="match status" value="1"/>
</dbReference>
<dbReference type="CDD" id="cd01647">
    <property type="entry name" value="RT_LTR"/>
    <property type="match status" value="1"/>
</dbReference>
<dbReference type="RefSeq" id="XP_068077560.1">
    <property type="nucleotide sequence ID" value="XM_068221459.1"/>
</dbReference>
<evidence type="ECO:0000256" key="1">
    <source>
        <dbReference type="ARBA" id="ARBA00010879"/>
    </source>
</evidence>
<name>A0A8M9PYA5_DANRE</name>
<evidence type="ECO:0000256" key="8">
    <source>
        <dbReference type="ARBA" id="ARBA00022801"/>
    </source>
</evidence>
<evidence type="ECO:0000313" key="24">
    <source>
        <dbReference type="RefSeq" id="XP_068077557.1"/>
    </source>
</evidence>
<dbReference type="Gene3D" id="2.40.70.10">
    <property type="entry name" value="Acid Proteases"/>
    <property type="match status" value="1"/>
</dbReference>
<dbReference type="Pfam" id="PF14893">
    <property type="entry name" value="PNMA"/>
    <property type="match status" value="1"/>
</dbReference>
<evidence type="ECO:0000256" key="3">
    <source>
        <dbReference type="ARBA" id="ARBA00022670"/>
    </source>
</evidence>
<evidence type="ECO:0000313" key="18">
    <source>
        <dbReference type="RefSeq" id="XP_068074341.1"/>
    </source>
</evidence>
<keyword evidence="17" id="KW-1185">Reference proteome</keyword>
<evidence type="ECO:0000313" key="20">
    <source>
        <dbReference type="RefSeq" id="XP_068074343.1"/>
    </source>
</evidence>
<dbReference type="RefSeq" id="XP_068077556.1">
    <property type="nucleotide sequence ID" value="XM_068221455.1"/>
</dbReference>
<evidence type="ECO:0000313" key="17">
    <source>
        <dbReference type="Proteomes" id="UP000000437"/>
    </source>
</evidence>
<dbReference type="InterPro" id="IPR043128">
    <property type="entry name" value="Rev_trsase/Diguanyl_cyclase"/>
</dbReference>
<dbReference type="KEGG" id="dre:101886116"/>
<proteinExistence type="inferred from homology"/>
<dbReference type="RefSeq" id="XP_068077558.1">
    <property type="nucleotide sequence ID" value="XM_068221457.1"/>
</dbReference>
<evidence type="ECO:0000313" key="23">
    <source>
        <dbReference type="RefSeq" id="XP_068077556.1"/>
    </source>
</evidence>
<evidence type="ECO:0000313" key="25">
    <source>
        <dbReference type="RefSeq" id="XP_068077558.1"/>
    </source>
</evidence>
<dbReference type="GO" id="GO:0006508">
    <property type="term" value="P:proteolysis"/>
    <property type="evidence" value="ECO:0007669"/>
    <property type="project" value="UniProtKB-KW"/>
</dbReference>
<dbReference type="InterPro" id="IPR048270">
    <property type="entry name" value="PNMA_C"/>
</dbReference>
<feature type="domain" description="Reverse transcriptase" evidence="15">
    <location>
        <begin position="742"/>
        <end position="921"/>
    </location>
</feature>
<dbReference type="SUPFAM" id="SSF56672">
    <property type="entry name" value="DNA/RNA polymerases"/>
    <property type="match status" value="1"/>
</dbReference>
<evidence type="ECO:0000313" key="27">
    <source>
        <dbReference type="RefSeq" id="XP_068077560.1"/>
    </source>
</evidence>
<dbReference type="InterPro" id="IPR012337">
    <property type="entry name" value="RNaseH-like_sf"/>
</dbReference>
<comment type="similarity">
    <text evidence="1">Belongs to the beta type-B retroviral polymerase family. HERV class-II K(HML-2) pol subfamily.</text>
</comment>
<dbReference type="Pfam" id="PF00078">
    <property type="entry name" value="RVT_1"/>
    <property type="match status" value="1"/>
</dbReference>
<keyword evidence="9" id="KW-0695">RNA-directed DNA polymerase</keyword>
<dbReference type="PANTHER" id="PTHR37984">
    <property type="entry name" value="PROTEIN CBG26694"/>
    <property type="match status" value="1"/>
</dbReference>
<dbReference type="Gene3D" id="3.30.420.10">
    <property type="entry name" value="Ribonuclease H-like superfamily/Ribonuclease H"/>
    <property type="match status" value="1"/>
</dbReference>
<evidence type="ECO:0000256" key="11">
    <source>
        <dbReference type="ARBA" id="ARBA00039658"/>
    </source>
</evidence>
<dbReference type="EC" id="3.1.26.4" evidence="2"/>
<evidence type="ECO:0000256" key="4">
    <source>
        <dbReference type="ARBA" id="ARBA00022679"/>
    </source>
</evidence>
<dbReference type="GO" id="GO:0008270">
    <property type="term" value="F:zinc ion binding"/>
    <property type="evidence" value="ECO:0007669"/>
    <property type="project" value="UniProtKB-KW"/>
</dbReference>
<dbReference type="RefSeq" id="XP_073808470.1">
    <property type="nucleotide sequence ID" value="XM_073952369.1"/>
</dbReference>
<sequence>MEQELMDLRERVQSLQAQNEELMRLRPPSSSDAPSQPHPSVSNDPSSVSFNRMLYVPRERKCPRFYGNMDSNLSIEDWIDEAKVCIEGRGWADKEKVVFLLDHLGGEARMEVKLHPPVTRQTPESVFEVLKDLYGGKQTFVQLQQRFYERKQKEGESLTEFSHALMSLMDLILNSNPGSVPNSDRVLRDQFVEYVQDVTLKRELKRLVREKPSLTLLEVRREALRWVEEGSREATLSYSQPWCNATQTRVVDQEPKVRFQESTELKEMKEMLRQQQAQLNDLTQRLDRLMPTKNDPPAVALPRQNTLRRCLRCNKMGHIARFCRSPWPTESNSGSPQANVNEISVGESDTVAPTAILSQIVEGTREASKSPVCPTILQRLVGKCPVVNAQIGMGVDISCLLDTGSMVTTITESFFEKHFHQLGVNGLKKCNWLQLKAANGLEIPYVGYFETDVKVLGQTLRGQGILVVKDPVDVFFHQKKEFTPGLLGMNIIGQCYNDLFEKHGPALFSVPQVRQAEQGWRDALSQCHRVEDAPVPGFVGYARVQSCQPVQIPAGTMRLVPALCPKNIHSGTVVVLEPQNPENGGLPAGVLISSAMLQCVQGIVHVPIVNVGTEPLYLPPKIRLGSLLNVEIISSSQGIFFQGDRSQDPNVVVVQCHAVTSESSIDMQGVELSGLSEIEEEEVKRLLMKYSDVFSKHDGDLGCTNLIDHQIPLVDDTPVRQRYRRIPPSQFEDVKAHIRQLLDSHIIRESSSPYASPIVLVKKKDGSLRMCIDYRQLNARTRKDAYPLPRIEESLDALTGAKWFSTLDLASGYNQVPVAESDRFKTAFCTPFGLFEFNRMPFGLCNAPSTFQRLMERIFGDQSFQSLLLYLDDVIVFSTTIKQHIQRLGLVLDRLRQQNLKIKLSKCCFFRSEVRYLGHVVSSTGVSTDPEKISAVAKWNQPQSLQELRSFLGFASYYRRFVKDFSKMAGPLNALVAELIRGQKSKRPKINLGSNWTDSCEHAFQALKMALTNAPVLAYADFSKPFILDIDASHQGLGAVLSQEHGGKNRPVAFASRGLRPPERNMQNYSSMKLEFLALKWAVTEKFREYLLGQKCFVYTDNNPLSHLQTAKLGALEQRWANQLADFDLEIKYKPGRSNVNADALSRKTPSVVELALTTPVPKELHQYGPNSCHTVASETMSVFPEQPREDLGALQEADPAIGRFLVYWNRQKTPDAQERAMESSEVLELVRQWGKLVKMEGVLYRKFHPQEEHREIRQVVLPSVLRERVLASLHDDHGHQGIERTASLVRTRCYWPGMFKFIEEWCKRCQRCTLAKVVRPRVRSFMGHLMAERPLDILAIDFTLLEPASNGLENVLVMTDVFSKFSQAIPTKDQTAVTVARVLVERWFYLFGVPRQIHSDQGRCFESKLIYELCKLYGISKTRTTPYRPQGNGQCERFNRTMHDLLRTLPPKEKCRWPDHLAQVVFAYNTTEHQSTGYSPHVLMFGQEPHLPVDFLLGLDDGFQSDVDWMVYHKDNLERIFNNARARLQCATEHRARTNDQLVRQEKLKEGQLVYRRAHNIKGRNKIQDAWDSTPYKVVRCLDELGAVYAIVPVEGGNIRNLHRSELRPAYTPPNDFGLLDQADYQENFTDEEGDIVMMSLRPGGVLSQEKVIPQPRTQIIEDMSPSLPVVVDVEDQSAPRPEGAVVRRTRRARAGQHSNPYHLPRPVHVSEAELHSHVALPVTGLSSNVLNGLFRPWL</sequence>
<keyword evidence="10" id="KW-0511">Multifunctional enzyme</keyword>
<organism evidence="17 21">
    <name type="scientific">Danio rerio</name>
    <name type="common">Zebrafish</name>
    <name type="synonym">Brachydanio rerio</name>
    <dbReference type="NCBI Taxonomy" id="7955"/>
    <lineage>
        <taxon>Eukaryota</taxon>
        <taxon>Metazoa</taxon>
        <taxon>Chordata</taxon>
        <taxon>Craniata</taxon>
        <taxon>Vertebrata</taxon>
        <taxon>Euteleostomi</taxon>
        <taxon>Actinopterygii</taxon>
        <taxon>Neopterygii</taxon>
        <taxon>Teleostei</taxon>
        <taxon>Ostariophysi</taxon>
        <taxon>Cypriniformes</taxon>
        <taxon>Danionidae</taxon>
        <taxon>Danioninae</taxon>
        <taxon>Danio</taxon>
    </lineage>
</organism>
<dbReference type="InterPro" id="IPR021109">
    <property type="entry name" value="Peptidase_aspartic_dom_sf"/>
</dbReference>
<dbReference type="SMART" id="SM00343">
    <property type="entry name" value="ZnF_C2HC"/>
    <property type="match status" value="1"/>
</dbReference>
<evidence type="ECO:0000256" key="6">
    <source>
        <dbReference type="ARBA" id="ARBA00022722"/>
    </source>
</evidence>
<dbReference type="Gene3D" id="1.10.340.70">
    <property type="match status" value="1"/>
</dbReference>
<dbReference type="AlphaFoldDB" id="A0A8M9PYA5"/>
<dbReference type="RefSeq" id="XP_068074345.1">
    <property type="nucleotide sequence ID" value="XM_068218244.1"/>
</dbReference>
<dbReference type="OrthoDB" id="4369127at2759"/>
<reference evidence="18 19" key="2">
    <citation type="submission" date="2025-04" db="UniProtKB">
        <authorList>
            <consortium name="RefSeq"/>
        </authorList>
    </citation>
    <scope>IDENTIFICATION</scope>
    <source>
        <strain evidence="18 19">Tuebingen</strain>
    </source>
</reference>
<feature type="region of interest" description="Disordered" evidence="13">
    <location>
        <begin position="20"/>
        <end position="47"/>
    </location>
</feature>
<dbReference type="InterPro" id="IPR036397">
    <property type="entry name" value="RNaseH_sf"/>
</dbReference>
<dbReference type="SUPFAM" id="SSF50630">
    <property type="entry name" value="Acid proteases"/>
    <property type="match status" value="1"/>
</dbReference>
<dbReference type="FunFam" id="3.10.10.10:FF:000007">
    <property type="entry name" value="Retrovirus-related Pol polyprotein from transposon 17.6-like Protein"/>
    <property type="match status" value="1"/>
</dbReference>
<evidence type="ECO:0000313" key="22">
    <source>
        <dbReference type="RefSeq" id="XP_068074345.1"/>
    </source>
</evidence>
<dbReference type="RefSeq" id="XP_068077557.1">
    <property type="nucleotide sequence ID" value="XM_068221456.1"/>
</dbReference>
<dbReference type="RefSeq" id="XP_068074343.1">
    <property type="nucleotide sequence ID" value="XM_068218242.1"/>
</dbReference>
<dbReference type="Gene3D" id="3.10.10.10">
    <property type="entry name" value="HIV Type 1 Reverse Transcriptase, subunit A, domain 1"/>
    <property type="match status" value="1"/>
</dbReference>
<keyword evidence="12" id="KW-0862">Zinc</keyword>
<dbReference type="InterPro" id="IPR041577">
    <property type="entry name" value="RT_RNaseH_2"/>
</dbReference>
<dbReference type="GO" id="GO:0015074">
    <property type="term" value="P:DNA integration"/>
    <property type="evidence" value="ECO:0007669"/>
    <property type="project" value="InterPro"/>
</dbReference>
<dbReference type="GO" id="GO:0003964">
    <property type="term" value="F:RNA-directed DNA polymerase activity"/>
    <property type="evidence" value="ECO:0007669"/>
    <property type="project" value="UniProtKB-KW"/>
</dbReference>
<evidence type="ECO:0000256" key="10">
    <source>
        <dbReference type="ARBA" id="ARBA00023268"/>
    </source>
</evidence>
<keyword evidence="6" id="KW-0540">Nuclease</keyword>
<feature type="compositionally biased region" description="Polar residues" evidence="13">
    <location>
        <begin position="28"/>
        <end position="47"/>
    </location>
</feature>
<dbReference type="GlyGen" id="A0A8M9PYA5">
    <property type="glycosylation" value="1 site"/>
</dbReference>
<feature type="domain" description="Integrase catalytic" evidence="16">
    <location>
        <begin position="1331"/>
        <end position="1489"/>
    </location>
</feature>
<dbReference type="GO" id="GO:0003676">
    <property type="term" value="F:nucleic acid binding"/>
    <property type="evidence" value="ECO:0007669"/>
    <property type="project" value="InterPro"/>
</dbReference>
<dbReference type="GeneID" id="101886116"/>
<evidence type="ECO:0000256" key="13">
    <source>
        <dbReference type="SAM" id="MobiDB-lite"/>
    </source>
</evidence>
<evidence type="ECO:0000259" key="14">
    <source>
        <dbReference type="PROSITE" id="PS50158"/>
    </source>
</evidence>
<dbReference type="InterPro" id="IPR001878">
    <property type="entry name" value="Znf_CCHC"/>
</dbReference>
<dbReference type="RefSeq" id="XP_073808468.1">
    <property type="nucleotide sequence ID" value="XM_073952367.1"/>
</dbReference>
<feature type="domain" description="CCHC-type" evidence="14">
    <location>
        <begin position="308"/>
        <end position="325"/>
    </location>
</feature>
<dbReference type="InterPro" id="IPR041588">
    <property type="entry name" value="Integrase_H2C2"/>
</dbReference>
<dbReference type="InterPro" id="IPR050951">
    <property type="entry name" value="Retrovirus_Pol_polyprotein"/>
</dbReference>
<dbReference type="PANTHER" id="PTHR37984:SF5">
    <property type="entry name" value="PROTEIN NYNRIN-LIKE"/>
    <property type="match status" value="1"/>
</dbReference>
<evidence type="ECO:0000313" key="21">
    <source>
        <dbReference type="RefSeq" id="XP_068074344.1"/>
    </source>
</evidence>
<dbReference type="Proteomes" id="UP000000437">
    <property type="component" value="Chromosome 5"/>
</dbReference>
<keyword evidence="4" id="KW-0808">Transferase</keyword>
<dbReference type="Pfam" id="PF17921">
    <property type="entry name" value="Integrase_H2C2"/>
    <property type="match status" value="1"/>
</dbReference>
<evidence type="ECO:0000313" key="26">
    <source>
        <dbReference type="RefSeq" id="XP_068077559.1"/>
    </source>
</evidence>
<keyword evidence="12" id="KW-0863">Zinc-finger</keyword>
<accession>A0A8M9PYA5</accession>
<dbReference type="Pfam" id="PF00665">
    <property type="entry name" value="rve"/>
    <property type="match status" value="1"/>
</dbReference>
<dbReference type="Gene3D" id="3.30.70.270">
    <property type="match status" value="2"/>
</dbReference>
<evidence type="ECO:0000256" key="12">
    <source>
        <dbReference type="PROSITE-ProRule" id="PRU00047"/>
    </source>
</evidence>
<dbReference type="Gene3D" id="3.10.20.370">
    <property type="match status" value="1"/>
</dbReference>
<evidence type="ECO:0000256" key="7">
    <source>
        <dbReference type="ARBA" id="ARBA00022759"/>
    </source>
</evidence>
<keyword evidence="5" id="KW-0548">Nucleotidyltransferase</keyword>
<dbReference type="InterPro" id="IPR000477">
    <property type="entry name" value="RT_dom"/>
</dbReference>
<evidence type="ECO:0000256" key="9">
    <source>
        <dbReference type="ARBA" id="ARBA00022918"/>
    </source>
</evidence>
<dbReference type="InterPro" id="IPR043502">
    <property type="entry name" value="DNA/RNA_pol_sf"/>
</dbReference>
<keyword evidence="7" id="KW-0255">Endonuclease</keyword>
<evidence type="ECO:0000313" key="19">
    <source>
        <dbReference type="RefSeq" id="XP_068074342.1"/>
    </source>
</evidence>
<reference evidence="17" key="1">
    <citation type="journal article" date="2013" name="Nature">
        <title>The zebrafish reference genome sequence and its relationship to the human genome.</title>
        <authorList>
            <consortium name="Genome Reference Consortium Zebrafish"/>
            <person name="Howe K."/>
            <person name="Clark M.D."/>
            <person name="Torroja C.F."/>
            <person name="Torrance J."/>
            <person name="Berthelot C."/>
            <person name="Muffato M."/>
            <person name="Collins J.E."/>
            <person name="Humphray S."/>
            <person name="McLaren K."/>
            <person name="Matthews L."/>
            <person name="McLaren S."/>
            <person name="Sealy I."/>
            <person name="Caccamo M."/>
            <person name="Churcher C."/>
            <person name="Scott C."/>
            <person name="Barrett J.C."/>
            <person name="Koch R."/>
            <person name="Rauch G.J."/>
            <person name="White S."/>
            <person name="Chow W."/>
            <person name="Kilian B."/>
            <person name="Quintais L.T."/>
            <person name="Guerra-Assuncao J.A."/>
            <person name="Zhou Y."/>
            <person name="Gu Y."/>
            <person name="Yen J."/>
            <person name="Vogel J.H."/>
            <person name="Eyre T."/>
            <person name="Redmond S."/>
            <person name="Banerjee R."/>
            <person name="Chi J."/>
            <person name="Fu B."/>
            <person name="Langley E."/>
            <person name="Maguire S.F."/>
            <person name="Laird G.K."/>
            <person name="Lloyd D."/>
            <person name="Kenyon E."/>
            <person name="Donaldson S."/>
            <person name="Sehra H."/>
            <person name="Almeida-King J."/>
            <person name="Loveland J."/>
            <person name="Trevanion S."/>
            <person name="Jones M."/>
            <person name="Quail M."/>
            <person name="Willey D."/>
            <person name="Hunt A."/>
            <person name="Burton J."/>
            <person name="Sims S."/>
            <person name="McLay K."/>
            <person name="Plumb B."/>
            <person name="Davis J."/>
            <person name="Clee C."/>
            <person name="Oliver K."/>
            <person name="Clark R."/>
            <person name="Riddle C."/>
            <person name="Elliot D."/>
            <person name="Eliott D."/>
            <person name="Threadgold G."/>
            <person name="Harden G."/>
            <person name="Ware D."/>
            <person name="Begum S."/>
            <person name="Mortimore B."/>
            <person name="Mortimer B."/>
            <person name="Kerry G."/>
            <person name="Heath P."/>
            <person name="Phillimore B."/>
            <person name="Tracey A."/>
            <person name="Corby N."/>
            <person name="Dunn M."/>
            <person name="Johnson C."/>
            <person name="Wood J."/>
            <person name="Clark S."/>
            <person name="Pelan S."/>
            <person name="Griffiths G."/>
            <person name="Smith M."/>
            <person name="Glithero R."/>
            <person name="Howden P."/>
            <person name="Barker N."/>
            <person name="Lloyd C."/>
            <person name="Stevens C."/>
            <person name="Harley J."/>
            <person name="Holt K."/>
            <person name="Panagiotidis G."/>
            <person name="Lovell J."/>
            <person name="Beasley H."/>
            <person name="Henderson C."/>
            <person name="Gordon D."/>
            <person name="Auger K."/>
            <person name="Wright D."/>
            <person name="Collins J."/>
            <person name="Raisen C."/>
            <person name="Dyer L."/>
            <person name="Leung K."/>
            <person name="Robertson L."/>
            <person name="Ambridge K."/>
            <person name="Leongamornlert D."/>
            <person name="McGuire S."/>
            <person name="Gilderthorp R."/>
            <person name="Griffiths C."/>
            <person name="Manthravadi D."/>
            <person name="Nichol S."/>
            <person name="Barker G."/>
            <person name="Whitehead S."/>
            <person name="Kay M."/>
            <person name="Brown J."/>
            <person name="Murnane C."/>
            <person name="Gray E."/>
            <person name="Humphries M."/>
            <person name="Sycamore N."/>
            <person name="Barker D."/>
            <person name="Saunders D."/>
            <person name="Wallis J."/>
            <person name="Babbage A."/>
            <person name="Hammond S."/>
            <person name="Mashreghi-Mohammadi M."/>
            <person name="Barr L."/>
            <person name="Martin S."/>
            <person name="Wray P."/>
            <person name="Ellington A."/>
            <person name="Matthews N."/>
            <person name="Ellwood M."/>
            <person name="Woodmansey R."/>
            <person name="Clark G."/>
            <person name="Cooper J."/>
            <person name="Cooper J."/>
            <person name="Tromans A."/>
            <person name="Grafham D."/>
            <person name="Skuce C."/>
            <person name="Pandian R."/>
            <person name="Andrews R."/>
            <person name="Harrison E."/>
            <person name="Kimberley A."/>
            <person name="Garnett J."/>
            <person name="Fosker N."/>
            <person name="Hall R."/>
            <person name="Garner P."/>
            <person name="Kelly D."/>
            <person name="Bird C."/>
            <person name="Palmer S."/>
            <person name="Gehring I."/>
            <person name="Berger A."/>
            <person name="Dooley C.M."/>
            <person name="Ersan-Urun Z."/>
            <person name="Eser C."/>
            <person name="Geiger H."/>
            <person name="Geisler M."/>
            <person name="Karotki L."/>
            <person name="Kirn A."/>
            <person name="Konantz J."/>
            <person name="Konantz M."/>
            <person name="Oberlander M."/>
            <person name="Rudolph-Geiger S."/>
            <person name="Teucke M."/>
            <person name="Lanz C."/>
            <person name="Raddatz G."/>
            <person name="Osoegawa K."/>
            <person name="Zhu B."/>
            <person name="Rapp A."/>
            <person name="Widaa S."/>
            <person name="Langford C."/>
            <person name="Yang F."/>
            <person name="Schuster S.C."/>
            <person name="Carter N.P."/>
            <person name="Harrow J."/>
            <person name="Ning Z."/>
            <person name="Herrero J."/>
            <person name="Searle S.M."/>
            <person name="Enright A."/>
            <person name="Geisler R."/>
            <person name="Plasterk R.H."/>
            <person name="Lee C."/>
            <person name="Westerfield M."/>
            <person name="de Jong P.J."/>
            <person name="Zon L.I."/>
            <person name="Postlethwait J.H."/>
            <person name="Nusslein-Volhard C."/>
            <person name="Hubbard T.J."/>
            <person name="Roest Crollius H."/>
            <person name="Rogers J."/>
            <person name="Stemple D.L."/>
        </authorList>
    </citation>
    <scope>NUCLEOTIDE SEQUENCE [LARGE SCALE GENOMIC DNA]</scope>
    <source>
        <strain evidence="17">Tuebingen</strain>
    </source>
</reference>
<gene>
    <name evidence="18 19 20 21 22 23 24 25 26 27" type="primary">LOC101886116</name>
</gene>
<dbReference type="RefSeq" id="XP_073808467.1">
    <property type="nucleotide sequence ID" value="XM_073952366.1"/>
</dbReference>
<dbReference type="FunFam" id="1.10.340.70:FF:000001">
    <property type="entry name" value="Retrovirus-related Pol polyprotein from transposon gypsy-like Protein"/>
    <property type="match status" value="1"/>
</dbReference>
<dbReference type="RefSeq" id="XP_068077559.1">
    <property type="nucleotide sequence ID" value="XM_068221458.1"/>
</dbReference>
<keyword evidence="3" id="KW-0645">Protease</keyword>
<dbReference type="PROSITE" id="PS50994">
    <property type="entry name" value="INTEGRASE"/>
    <property type="match status" value="1"/>
</dbReference>
<dbReference type="RefSeq" id="XP_068074341.1">
    <property type="nucleotide sequence ID" value="XM_068218240.1"/>
</dbReference>
<evidence type="ECO:0000256" key="5">
    <source>
        <dbReference type="ARBA" id="ARBA00022695"/>
    </source>
</evidence>
<evidence type="ECO:0000259" key="16">
    <source>
        <dbReference type="PROSITE" id="PS50994"/>
    </source>
</evidence>
<dbReference type="FunFam" id="3.30.70.270:FF:000020">
    <property type="entry name" value="Transposon Tf2-6 polyprotein-like Protein"/>
    <property type="match status" value="1"/>
</dbReference>
<keyword evidence="8" id="KW-0378">Hydrolase</keyword>
<keyword evidence="12" id="KW-0479">Metal-binding</keyword>
<evidence type="ECO:0000259" key="15">
    <source>
        <dbReference type="PROSITE" id="PS50878"/>
    </source>
</evidence>